<dbReference type="InterPro" id="IPR011990">
    <property type="entry name" value="TPR-like_helical_dom_sf"/>
</dbReference>
<dbReference type="Proteomes" id="UP001379945">
    <property type="component" value="Unassembled WGS sequence"/>
</dbReference>
<dbReference type="Pfam" id="PF13176">
    <property type="entry name" value="TPR_7"/>
    <property type="match status" value="1"/>
</dbReference>
<dbReference type="Pfam" id="PF14559">
    <property type="entry name" value="TPR_19"/>
    <property type="match status" value="1"/>
</dbReference>
<dbReference type="NCBIfam" id="TIGR02521">
    <property type="entry name" value="type_IV_pilW"/>
    <property type="match status" value="1"/>
</dbReference>
<evidence type="ECO:0000256" key="1">
    <source>
        <dbReference type="PROSITE-ProRule" id="PRU00339"/>
    </source>
</evidence>
<evidence type="ECO:0000256" key="2">
    <source>
        <dbReference type="SAM" id="SignalP"/>
    </source>
</evidence>
<feature type="repeat" description="TPR" evidence="1">
    <location>
        <begin position="86"/>
        <end position="119"/>
    </location>
</feature>
<accession>A0ABU9C324</accession>
<dbReference type="SUPFAM" id="SSF48452">
    <property type="entry name" value="TPR-like"/>
    <property type="match status" value="1"/>
</dbReference>
<organism evidence="3 4">
    <name type="scientific">Ideonella margarita</name>
    <dbReference type="NCBI Taxonomy" id="2984191"/>
    <lineage>
        <taxon>Bacteria</taxon>
        <taxon>Pseudomonadati</taxon>
        <taxon>Pseudomonadota</taxon>
        <taxon>Betaproteobacteria</taxon>
        <taxon>Burkholderiales</taxon>
        <taxon>Sphaerotilaceae</taxon>
        <taxon>Ideonella</taxon>
    </lineage>
</organism>
<gene>
    <name evidence="3" type="primary">pilW</name>
    <name evidence="3" type="ORF">AACH00_06710</name>
</gene>
<keyword evidence="2" id="KW-0732">Signal</keyword>
<feature type="chain" id="PRO_5046395220" evidence="2">
    <location>
        <begin position="22"/>
        <end position="271"/>
    </location>
</feature>
<proteinExistence type="predicted"/>
<sequence>MHNRRLVQVVCGPMVALLLLAAGSLSGCAGPARSELNQVQTASDQTDLDRRARVRLELASAYFSRGQYNTALDEVKLALQARSDLSDAFNLRGLIYGAMEEPALAEESFKRALQLNPRDGDAMHNMAWFQCQQRRYAEADATFERVLALPAYRETQRSLMARGHCQARNAQWPEAERTLSRAYELDAGNPAAAVSLSEVLYQRGEYERARFYIRRVNAAEEYLNAQTLWLAIRIENKMGQPAQVRALGVQLTNRFPQAPEALLYQKGRFDD</sequence>
<feature type="signal peptide" evidence="2">
    <location>
        <begin position="1"/>
        <end position="21"/>
    </location>
</feature>
<evidence type="ECO:0000313" key="3">
    <source>
        <dbReference type="EMBL" id="MEK8046026.1"/>
    </source>
</evidence>
<dbReference type="Gene3D" id="1.25.40.10">
    <property type="entry name" value="Tetratricopeptide repeat domain"/>
    <property type="match status" value="1"/>
</dbReference>
<keyword evidence="4" id="KW-1185">Reference proteome</keyword>
<reference evidence="3 4" key="1">
    <citation type="submission" date="2024-04" db="EMBL/GenBank/DDBJ databases">
        <title>Novel species of the genus Ideonella isolated from streams.</title>
        <authorList>
            <person name="Lu H."/>
        </authorList>
    </citation>
    <scope>NUCLEOTIDE SEQUENCE [LARGE SCALE GENOMIC DNA]</scope>
    <source>
        <strain evidence="3 4">LYT19W</strain>
    </source>
</reference>
<dbReference type="InterPro" id="IPR019734">
    <property type="entry name" value="TPR_rpt"/>
</dbReference>
<protein>
    <submittedName>
        <fullName evidence="3">Type IV pilus biogenesis/stability protein PilW</fullName>
    </submittedName>
</protein>
<dbReference type="PANTHER" id="PTHR12558">
    <property type="entry name" value="CELL DIVISION CYCLE 16,23,27"/>
    <property type="match status" value="1"/>
</dbReference>
<dbReference type="SMART" id="SM00028">
    <property type="entry name" value="TPR"/>
    <property type="match status" value="4"/>
</dbReference>
<dbReference type="PANTHER" id="PTHR12558:SF13">
    <property type="entry name" value="CELL DIVISION CYCLE PROTEIN 27 HOMOLOG"/>
    <property type="match status" value="1"/>
</dbReference>
<dbReference type="EMBL" id="JBBUTI010000004">
    <property type="protein sequence ID" value="MEK8046026.1"/>
    <property type="molecule type" value="Genomic_DNA"/>
</dbReference>
<comment type="caution">
    <text evidence="3">The sequence shown here is derived from an EMBL/GenBank/DDBJ whole genome shotgun (WGS) entry which is preliminary data.</text>
</comment>
<evidence type="ECO:0000313" key="4">
    <source>
        <dbReference type="Proteomes" id="UP001379945"/>
    </source>
</evidence>
<dbReference type="Pfam" id="PF00515">
    <property type="entry name" value="TPR_1"/>
    <property type="match status" value="1"/>
</dbReference>
<dbReference type="PROSITE" id="PS51257">
    <property type="entry name" value="PROKAR_LIPOPROTEIN"/>
    <property type="match status" value="1"/>
</dbReference>
<dbReference type="InterPro" id="IPR013360">
    <property type="entry name" value="Pilus_4_PilW"/>
</dbReference>
<dbReference type="RefSeq" id="WP_341398308.1">
    <property type="nucleotide sequence ID" value="NZ_JBBUTI010000004.1"/>
</dbReference>
<dbReference type="PROSITE" id="PS50005">
    <property type="entry name" value="TPR"/>
    <property type="match status" value="1"/>
</dbReference>
<keyword evidence="1" id="KW-0802">TPR repeat</keyword>
<name>A0ABU9C324_9BURK</name>